<proteinExistence type="predicted"/>
<dbReference type="AlphaFoldDB" id="A0A1D7UXT8"/>
<sequence>MKKILVLSCFIISMFGISGQGNGGGNPSWGKKGRPCYDDREKFCKDVNRRGGAMRDCLRKNEAQLSPECKTHLDQMKDRPRGRR</sequence>
<gene>
    <name evidence="1" type="ORF">A0128_11225</name>
</gene>
<evidence type="ECO:0008006" key="3">
    <source>
        <dbReference type="Google" id="ProtNLM"/>
    </source>
</evidence>
<name>A0A1D7UXT8_9LEPT</name>
<dbReference type="EMBL" id="CP015217">
    <property type="protein sequence ID" value="AOP34371.1"/>
    <property type="molecule type" value="Genomic_DNA"/>
</dbReference>
<dbReference type="RefSeq" id="WP_069607598.1">
    <property type="nucleotide sequence ID" value="NZ_CP015217.1"/>
</dbReference>
<dbReference type="OrthoDB" id="331255at2"/>
<reference evidence="1 2" key="1">
    <citation type="submission" date="2016-04" db="EMBL/GenBank/DDBJ databases">
        <title>Complete genome seqeunce of Leptospira alstonii serovar Room22.</title>
        <authorList>
            <person name="Nally J.E."/>
            <person name="Bayles D.O."/>
            <person name="Hurley D."/>
            <person name="Fanning S."/>
            <person name="McMahon B.J."/>
            <person name="Arent Z."/>
        </authorList>
    </citation>
    <scope>NUCLEOTIDE SEQUENCE [LARGE SCALE GENOMIC DNA]</scope>
    <source>
        <strain evidence="1 2">GWTS #1</strain>
    </source>
</reference>
<dbReference type="KEGG" id="laj:A0128_11225"/>
<keyword evidence="2" id="KW-1185">Reference proteome</keyword>
<dbReference type="Proteomes" id="UP000094197">
    <property type="component" value="Chromosome 1"/>
</dbReference>
<organism evidence="1 2">
    <name type="scientific">Leptospira tipperaryensis</name>
    <dbReference type="NCBI Taxonomy" id="2564040"/>
    <lineage>
        <taxon>Bacteria</taxon>
        <taxon>Pseudomonadati</taxon>
        <taxon>Spirochaetota</taxon>
        <taxon>Spirochaetia</taxon>
        <taxon>Leptospirales</taxon>
        <taxon>Leptospiraceae</taxon>
        <taxon>Leptospira</taxon>
    </lineage>
</organism>
<accession>A0A1D7UXT8</accession>
<protein>
    <recommendedName>
        <fullName evidence="3">Cysteine rich repeat protein</fullName>
    </recommendedName>
</protein>
<evidence type="ECO:0000313" key="2">
    <source>
        <dbReference type="Proteomes" id="UP000094197"/>
    </source>
</evidence>
<evidence type="ECO:0000313" key="1">
    <source>
        <dbReference type="EMBL" id="AOP34371.1"/>
    </source>
</evidence>